<dbReference type="InterPro" id="IPR050892">
    <property type="entry name" value="ADP-ribose_metab_enzymes"/>
</dbReference>
<dbReference type="KEGG" id="mend:L6E24_00395"/>
<proteinExistence type="predicted"/>
<dbReference type="PANTHER" id="PTHR12521">
    <property type="entry name" value="PROTEIN C6ORF130"/>
    <property type="match status" value="1"/>
</dbReference>
<dbReference type="Gene3D" id="3.40.220.10">
    <property type="entry name" value="Leucine Aminopeptidase, subunit E, domain 1"/>
    <property type="match status" value="1"/>
</dbReference>
<name>A0A9E7PPE8_9EURY</name>
<gene>
    <name evidence="2" type="ORF">L6E24_00395</name>
</gene>
<dbReference type="GO" id="GO:0140291">
    <property type="term" value="P:peptidyl-glutamate ADP-deribosylation"/>
    <property type="evidence" value="ECO:0007669"/>
    <property type="project" value="TreeGrafter"/>
</dbReference>
<dbReference type="GeneID" id="74306107"/>
<evidence type="ECO:0000313" key="3">
    <source>
        <dbReference type="Proteomes" id="UP001060368"/>
    </source>
</evidence>
<feature type="domain" description="Macro" evidence="1">
    <location>
        <begin position="1"/>
        <end position="163"/>
    </location>
</feature>
<dbReference type="InterPro" id="IPR043472">
    <property type="entry name" value="Macro_dom-like"/>
</dbReference>
<dbReference type="Pfam" id="PF01661">
    <property type="entry name" value="Macro"/>
    <property type="match status" value="1"/>
</dbReference>
<keyword evidence="3" id="KW-1185">Reference proteome</keyword>
<dbReference type="PANTHER" id="PTHR12521:SF0">
    <property type="entry name" value="ADP-RIBOSE GLYCOHYDROLASE OARD1"/>
    <property type="match status" value="1"/>
</dbReference>
<dbReference type="AlphaFoldDB" id="A0A9E7PPE8"/>
<dbReference type="SMART" id="SM00506">
    <property type="entry name" value="A1pp"/>
    <property type="match status" value="1"/>
</dbReference>
<evidence type="ECO:0000259" key="1">
    <source>
        <dbReference type="PROSITE" id="PS51154"/>
    </source>
</evidence>
<organism evidence="2 3">
    <name type="scientific">Methanoplanus endosymbiosus</name>
    <dbReference type="NCBI Taxonomy" id="33865"/>
    <lineage>
        <taxon>Archaea</taxon>
        <taxon>Methanobacteriati</taxon>
        <taxon>Methanobacteriota</taxon>
        <taxon>Stenosarchaea group</taxon>
        <taxon>Methanomicrobia</taxon>
        <taxon>Methanomicrobiales</taxon>
        <taxon>Methanomicrobiaceae</taxon>
        <taxon>Methanoplanus</taxon>
    </lineage>
</organism>
<evidence type="ECO:0000313" key="2">
    <source>
        <dbReference type="EMBL" id="UUX92621.1"/>
    </source>
</evidence>
<dbReference type="PROSITE" id="PS51154">
    <property type="entry name" value="MACRO"/>
    <property type="match status" value="1"/>
</dbReference>
<protein>
    <submittedName>
        <fullName evidence="2">Macro domain-containing protein</fullName>
    </submittedName>
</protein>
<dbReference type="EMBL" id="CP096115">
    <property type="protein sequence ID" value="UUX92621.1"/>
    <property type="molecule type" value="Genomic_DNA"/>
</dbReference>
<dbReference type="Proteomes" id="UP001060368">
    <property type="component" value="Chromosome"/>
</dbReference>
<dbReference type="SUPFAM" id="SSF52949">
    <property type="entry name" value="Macro domain-like"/>
    <property type="match status" value="1"/>
</dbReference>
<dbReference type="InterPro" id="IPR002589">
    <property type="entry name" value="Macro_dom"/>
</dbReference>
<reference evidence="2" key="1">
    <citation type="submission" date="2022-04" db="EMBL/GenBank/DDBJ databases">
        <title>Complete genome of Methanoplanus endosymbiosus DSM 3599.</title>
        <authorList>
            <person name="Chen S.-C."/>
            <person name="You Y.-T."/>
            <person name="Zhou Y.-Z."/>
            <person name="Lai M.-C."/>
        </authorList>
    </citation>
    <scope>NUCLEOTIDE SEQUENCE</scope>
    <source>
        <strain evidence="2">DSM 3599</strain>
    </source>
</reference>
<accession>A0A9E7PPE8</accession>
<dbReference type="CDD" id="cd02901">
    <property type="entry name" value="Macro_Poa1p-like"/>
    <property type="match status" value="1"/>
</dbReference>
<dbReference type="RefSeq" id="WP_257742765.1">
    <property type="nucleotide sequence ID" value="NZ_CP096115.1"/>
</dbReference>
<sequence>MTVEVVLGDILNDKSQTLVNTVNCVGVMGKGIALEFKKKYPAMFEDYKIRCRKGEVEHGVPYHYEDIFGNSIINFPTKDHWRSASRIDDIVRGLDLFISCYKSWNVTSVAFPPLGCGNGGLLWEDVGPLMYRKLSSIDIPVCIYAPYSTPEDHMTCEYLSDSMNYNDNITGTILRNNITPEKVLLLEVLFRLENMKYVSPVGRTIFQKICYMLTQTGVDLNISFKQGTYGPFSDGTKDLIKEFSNCNLITEKKTGSMINIRTGSEFPAVKEQFKEEIQAGDDKIETVVDLFSRIKSTEQAGEVTTVFYVYSELKSRKPFGKISEEMIFDRVIEWKNYWANEEKLKSIADTVRILTVLRWIQVEFSDNLPVSEIV</sequence>